<dbReference type="EMBL" id="BSNC01000004">
    <property type="protein sequence ID" value="GLP96163.1"/>
    <property type="molecule type" value="Genomic_DNA"/>
</dbReference>
<dbReference type="FunFam" id="3.30.70.270:FF:000001">
    <property type="entry name" value="Diguanylate cyclase domain protein"/>
    <property type="match status" value="1"/>
</dbReference>
<dbReference type="Pfam" id="PF00497">
    <property type="entry name" value="SBP_bac_3"/>
    <property type="match status" value="3"/>
</dbReference>
<dbReference type="Pfam" id="PF00990">
    <property type="entry name" value="GGDEF"/>
    <property type="match status" value="1"/>
</dbReference>
<evidence type="ECO:0000313" key="5">
    <source>
        <dbReference type="Proteomes" id="UP001161422"/>
    </source>
</evidence>
<dbReference type="CDD" id="cd01949">
    <property type="entry name" value="GGDEF"/>
    <property type="match status" value="1"/>
</dbReference>
<reference evidence="4" key="1">
    <citation type="journal article" date="2014" name="Int. J. Syst. Evol. Microbiol.">
        <title>Complete genome sequence of Corynebacterium casei LMG S-19264T (=DSM 44701T), isolated from a smear-ripened cheese.</title>
        <authorList>
            <consortium name="US DOE Joint Genome Institute (JGI-PGF)"/>
            <person name="Walter F."/>
            <person name="Albersmeier A."/>
            <person name="Kalinowski J."/>
            <person name="Ruckert C."/>
        </authorList>
    </citation>
    <scope>NUCLEOTIDE SEQUENCE</scope>
    <source>
        <strain evidence="4">NBRC 101628</strain>
    </source>
</reference>
<feature type="domain" description="GGDEF" evidence="3">
    <location>
        <begin position="800"/>
        <end position="930"/>
    </location>
</feature>
<dbReference type="PANTHER" id="PTHR46663">
    <property type="entry name" value="DIGUANYLATE CYCLASE DGCT-RELATED"/>
    <property type="match status" value="1"/>
</dbReference>
<keyword evidence="4" id="KW-0418">Kinase</keyword>
<protein>
    <submittedName>
        <fullName evidence="4">Deoxyguanosine kinase</fullName>
    </submittedName>
</protein>
<dbReference type="Gene3D" id="3.30.70.270">
    <property type="match status" value="1"/>
</dbReference>
<dbReference type="PANTHER" id="PTHR46663:SF2">
    <property type="entry name" value="GGDEF DOMAIN-CONTAINING PROTEIN"/>
    <property type="match status" value="1"/>
</dbReference>
<dbReference type="RefSeq" id="WP_141237360.1">
    <property type="nucleotide sequence ID" value="NZ_BSNC01000004.1"/>
</dbReference>
<dbReference type="Proteomes" id="UP001161422">
    <property type="component" value="Unassembled WGS sequence"/>
</dbReference>
<comment type="cofactor">
    <cofactor evidence="1">
        <name>Mg(2+)</name>
        <dbReference type="ChEBI" id="CHEBI:18420"/>
    </cofactor>
</comment>
<dbReference type="InterPro" id="IPR001638">
    <property type="entry name" value="Solute-binding_3/MltF_N"/>
</dbReference>
<accession>A0AA37W0W7</accession>
<evidence type="ECO:0000313" key="4">
    <source>
        <dbReference type="EMBL" id="GLP96163.1"/>
    </source>
</evidence>
<sequence>MSVNKMIVALLAVAVLFVGSKDARADDYIVAYGEDSYPYQFTNTEGDADGLLIDLWREWAAIQGHQLTFIGHPWSDSIDFVAKGNVDFHAGFSPTPKRAEIFEFSSPITRLNTYLHLHHSLPQHESISELTPYRIGIVKDSAHKSKLNEINPRLEFAEYKTRAALLDAALQGDIKIFASMDGFLKDQAIELELLQSYPRAKRIRIASYPMTAAVVKSKKHLLAGVENGFSEIDGSLRRDIRRKWLGMRNQTLTLMADSDNAPFMFRDNAGRFRGLYIDIWQLWSSITGIPVSFAEGDSNQQLDWVKDGRVDGHAGYPAGGALNTGLHSIWPIYQQKVRLFYPFDRQAPSVNSEAQRVGVLANAPYMDQIRLSYPLMELILFADLNEMEQALKAGRLVGMFASAPQITERMIREDNWGYYQSLDAPEYRAPYYVLSRESDTALNRRIQAGFESIRVPQLHNIEKRWLVNSRDYQFAKDAARLELNESEQALVAEFEELTVGYLNNWPPMEFTDGVGQFAGINSAIVRHLSEQLGFSVNAIAYNDFQTLMKAVADNQVDLVASVQPSAQRRANLLFSDAYWPAPYGLATRSDKVDIVNLTELKSQRIAVIEGYAVVNKLRNLDMPMELVLVNDTAQGLAALAHNDVDVFIDQMVSLASQLRRDPQSEVRLSLLADYSSEHSHLALNSRLEPLLPLINRGLATLTSNDKHQMYHQWQIPEAQPDSSAGWWVKWSLLVGLIVVGFSGMTWLTNNKLKREVTRRAMIEKRIQHVASHDNLTQLPNRSLFHDRVTQALLTHAREKQKFALMFLDVDGFKKINDKWGHSAGDVVLKEIGRRLVAAVRQSDTVSRFGGDEFVVLLNRIKDTDGVVQVADSLIDAVVTPFQVENEPVQLGVSIGIALYPKHSDELNELLKIADANMYAAKRNGGNQYRL</sequence>
<dbReference type="SMART" id="SM00062">
    <property type="entry name" value="PBPb"/>
    <property type="match status" value="2"/>
</dbReference>
<dbReference type="InterPro" id="IPR000160">
    <property type="entry name" value="GGDEF_dom"/>
</dbReference>
<evidence type="ECO:0000259" key="3">
    <source>
        <dbReference type="PROSITE" id="PS50887"/>
    </source>
</evidence>
<evidence type="ECO:0000256" key="1">
    <source>
        <dbReference type="ARBA" id="ARBA00001946"/>
    </source>
</evidence>
<keyword evidence="2" id="KW-0732">Signal</keyword>
<dbReference type="NCBIfam" id="TIGR00254">
    <property type="entry name" value="GGDEF"/>
    <property type="match status" value="1"/>
</dbReference>
<dbReference type="CDD" id="cd01007">
    <property type="entry name" value="PBP2_BvgS_HisK_like"/>
    <property type="match status" value="1"/>
</dbReference>
<dbReference type="AlphaFoldDB" id="A0AA37W0W7"/>
<evidence type="ECO:0000256" key="2">
    <source>
        <dbReference type="SAM" id="SignalP"/>
    </source>
</evidence>
<keyword evidence="5" id="KW-1185">Reference proteome</keyword>
<dbReference type="PROSITE" id="PS50887">
    <property type="entry name" value="GGDEF"/>
    <property type="match status" value="1"/>
</dbReference>
<dbReference type="SUPFAM" id="SSF53850">
    <property type="entry name" value="Periplasmic binding protein-like II"/>
    <property type="match status" value="3"/>
</dbReference>
<gene>
    <name evidence="4" type="ORF">GCM10007895_14690</name>
</gene>
<organism evidence="4 5">
    <name type="scientific">Paraferrimonas sedimenticola</name>
    <dbReference type="NCBI Taxonomy" id="375674"/>
    <lineage>
        <taxon>Bacteria</taxon>
        <taxon>Pseudomonadati</taxon>
        <taxon>Pseudomonadota</taxon>
        <taxon>Gammaproteobacteria</taxon>
        <taxon>Alteromonadales</taxon>
        <taxon>Ferrimonadaceae</taxon>
        <taxon>Paraferrimonas</taxon>
    </lineage>
</organism>
<dbReference type="SMART" id="SM00267">
    <property type="entry name" value="GGDEF"/>
    <property type="match status" value="1"/>
</dbReference>
<dbReference type="GO" id="GO:0016301">
    <property type="term" value="F:kinase activity"/>
    <property type="evidence" value="ECO:0007669"/>
    <property type="project" value="UniProtKB-KW"/>
</dbReference>
<dbReference type="InterPro" id="IPR029787">
    <property type="entry name" value="Nucleotide_cyclase"/>
</dbReference>
<dbReference type="InterPro" id="IPR043128">
    <property type="entry name" value="Rev_trsase/Diguanyl_cyclase"/>
</dbReference>
<name>A0AA37W0W7_9GAMM</name>
<keyword evidence="4" id="KW-0808">Transferase</keyword>
<dbReference type="InterPro" id="IPR052163">
    <property type="entry name" value="DGC-Regulatory_Protein"/>
</dbReference>
<feature type="signal peptide" evidence="2">
    <location>
        <begin position="1"/>
        <end position="25"/>
    </location>
</feature>
<dbReference type="SUPFAM" id="SSF55073">
    <property type="entry name" value="Nucleotide cyclase"/>
    <property type="match status" value="1"/>
</dbReference>
<proteinExistence type="predicted"/>
<feature type="chain" id="PRO_5041209942" evidence="2">
    <location>
        <begin position="26"/>
        <end position="930"/>
    </location>
</feature>
<reference evidence="4" key="2">
    <citation type="submission" date="2023-01" db="EMBL/GenBank/DDBJ databases">
        <title>Draft genome sequence of Paraferrimonas sedimenticola strain NBRC 101628.</title>
        <authorList>
            <person name="Sun Q."/>
            <person name="Mori K."/>
        </authorList>
    </citation>
    <scope>NUCLEOTIDE SEQUENCE</scope>
    <source>
        <strain evidence="4">NBRC 101628</strain>
    </source>
</reference>
<dbReference type="Gene3D" id="3.40.190.10">
    <property type="entry name" value="Periplasmic binding protein-like II"/>
    <property type="match status" value="6"/>
</dbReference>
<comment type="caution">
    <text evidence="4">The sequence shown here is derived from an EMBL/GenBank/DDBJ whole genome shotgun (WGS) entry which is preliminary data.</text>
</comment>